<name>A0ABQ9H4S8_9NEOP</name>
<proteinExistence type="predicted"/>
<feature type="compositionally biased region" description="Basic and acidic residues" evidence="1">
    <location>
        <begin position="40"/>
        <end position="49"/>
    </location>
</feature>
<feature type="compositionally biased region" description="Basic and acidic residues" evidence="1">
    <location>
        <begin position="1"/>
        <end position="10"/>
    </location>
</feature>
<accession>A0ABQ9H4S8</accession>
<comment type="caution">
    <text evidence="2">The sequence shown here is derived from an EMBL/GenBank/DDBJ whole genome shotgun (WGS) entry which is preliminary data.</text>
</comment>
<gene>
    <name evidence="2" type="ORF">PR048_019888</name>
</gene>
<keyword evidence="3" id="KW-1185">Reference proteome</keyword>
<dbReference type="Proteomes" id="UP001159363">
    <property type="component" value="Chromosome 6"/>
</dbReference>
<organism evidence="2 3">
    <name type="scientific">Dryococelus australis</name>
    <dbReference type="NCBI Taxonomy" id="614101"/>
    <lineage>
        <taxon>Eukaryota</taxon>
        <taxon>Metazoa</taxon>
        <taxon>Ecdysozoa</taxon>
        <taxon>Arthropoda</taxon>
        <taxon>Hexapoda</taxon>
        <taxon>Insecta</taxon>
        <taxon>Pterygota</taxon>
        <taxon>Neoptera</taxon>
        <taxon>Polyneoptera</taxon>
        <taxon>Phasmatodea</taxon>
        <taxon>Verophasmatodea</taxon>
        <taxon>Anareolatae</taxon>
        <taxon>Phasmatidae</taxon>
        <taxon>Eurycanthinae</taxon>
        <taxon>Dryococelus</taxon>
    </lineage>
</organism>
<evidence type="ECO:0000256" key="1">
    <source>
        <dbReference type="SAM" id="MobiDB-lite"/>
    </source>
</evidence>
<evidence type="ECO:0000313" key="2">
    <source>
        <dbReference type="EMBL" id="KAJ8879281.1"/>
    </source>
</evidence>
<feature type="region of interest" description="Disordered" evidence="1">
    <location>
        <begin position="1"/>
        <end position="49"/>
    </location>
</feature>
<reference evidence="2 3" key="1">
    <citation type="submission" date="2023-02" db="EMBL/GenBank/DDBJ databases">
        <title>LHISI_Scaffold_Assembly.</title>
        <authorList>
            <person name="Stuart O.P."/>
            <person name="Cleave R."/>
            <person name="Magrath M.J.L."/>
            <person name="Mikheyev A.S."/>
        </authorList>
    </citation>
    <scope>NUCLEOTIDE SEQUENCE [LARGE SCALE GENOMIC DNA]</scope>
    <source>
        <strain evidence="2">Daus_M_001</strain>
        <tissue evidence="2">Leg muscle</tissue>
    </source>
</reference>
<evidence type="ECO:0000313" key="3">
    <source>
        <dbReference type="Proteomes" id="UP001159363"/>
    </source>
</evidence>
<dbReference type="EMBL" id="JARBHB010000007">
    <property type="protein sequence ID" value="KAJ8879281.1"/>
    <property type="molecule type" value="Genomic_DNA"/>
</dbReference>
<sequence>MRMKRGEYRGAPKCKGRGNGKSPRKPAEQRHCPARFPHAKIQERPRRESNPVRLVEFDLPPSAETANLGHDMDTVFILPIRDNRKCSEPKSKESYVKLYNFITEVSGVTSTSTDILRTAAAVGSAHAMRRPSRTFARLAPLSRGPTALHVLIAADESWVCLVRKIVVNKQPVSHDRNAMKEVGQTGNAIAAQLTRPTFQNVTLESEVTETKPKRKVDLRSNVLERPSQSAKPGELPVIPARREKCRLVLGPVAPSWFETRSETVSKIDTEDCCTIRVQSWTGDRD</sequence>
<protein>
    <submittedName>
        <fullName evidence="2">Uncharacterized protein</fullName>
    </submittedName>
</protein>
<feature type="compositionally biased region" description="Basic residues" evidence="1">
    <location>
        <begin position="12"/>
        <end position="24"/>
    </location>
</feature>